<accession>A0A9Q1GRF6</accession>
<feature type="compositionally biased region" description="Basic and acidic residues" evidence="1">
    <location>
        <begin position="78"/>
        <end position="97"/>
    </location>
</feature>
<proteinExistence type="predicted"/>
<keyword evidence="3" id="KW-1185">Reference proteome</keyword>
<evidence type="ECO:0000256" key="1">
    <source>
        <dbReference type="SAM" id="MobiDB-lite"/>
    </source>
</evidence>
<gene>
    <name evidence="2" type="ORF">Cgig2_009199</name>
</gene>
<organism evidence="2 3">
    <name type="scientific">Carnegiea gigantea</name>
    <dbReference type="NCBI Taxonomy" id="171969"/>
    <lineage>
        <taxon>Eukaryota</taxon>
        <taxon>Viridiplantae</taxon>
        <taxon>Streptophyta</taxon>
        <taxon>Embryophyta</taxon>
        <taxon>Tracheophyta</taxon>
        <taxon>Spermatophyta</taxon>
        <taxon>Magnoliopsida</taxon>
        <taxon>eudicotyledons</taxon>
        <taxon>Gunneridae</taxon>
        <taxon>Pentapetalae</taxon>
        <taxon>Caryophyllales</taxon>
        <taxon>Cactineae</taxon>
        <taxon>Cactaceae</taxon>
        <taxon>Cactoideae</taxon>
        <taxon>Echinocereeae</taxon>
        <taxon>Carnegiea</taxon>
    </lineage>
</organism>
<name>A0A9Q1GRF6_9CARY</name>
<sequence length="155" mass="17725">MNDIKEGQFFIEGEAVEVRTINIDSVLKDSENINNCEDDSDYDDATLRPINANEKERCITIENNARKLEELGLSKLADQSRMKTPNEIKGKEKLNRNDEDEDYIPAGDCEDDEFNHPIGPTDDDVSKFSKLLGIMAHDHTWAPLTYTNWTKLPHK</sequence>
<dbReference type="EMBL" id="JAKOGI010001809">
    <property type="protein sequence ID" value="KAJ8423991.1"/>
    <property type="molecule type" value="Genomic_DNA"/>
</dbReference>
<protein>
    <submittedName>
        <fullName evidence="2">Uncharacterized protein</fullName>
    </submittedName>
</protein>
<dbReference type="AlphaFoldDB" id="A0A9Q1GRF6"/>
<evidence type="ECO:0000313" key="3">
    <source>
        <dbReference type="Proteomes" id="UP001153076"/>
    </source>
</evidence>
<comment type="caution">
    <text evidence="2">The sequence shown here is derived from an EMBL/GenBank/DDBJ whole genome shotgun (WGS) entry which is preliminary data.</text>
</comment>
<reference evidence="2" key="1">
    <citation type="submission" date="2022-04" db="EMBL/GenBank/DDBJ databases">
        <title>Carnegiea gigantea Genome sequencing and assembly v2.</title>
        <authorList>
            <person name="Copetti D."/>
            <person name="Sanderson M.J."/>
            <person name="Burquez A."/>
            <person name="Wojciechowski M.F."/>
        </authorList>
    </citation>
    <scope>NUCLEOTIDE SEQUENCE</scope>
    <source>
        <strain evidence="2">SGP5-SGP5p</strain>
        <tissue evidence="2">Aerial part</tissue>
    </source>
</reference>
<evidence type="ECO:0000313" key="2">
    <source>
        <dbReference type="EMBL" id="KAJ8423991.1"/>
    </source>
</evidence>
<feature type="region of interest" description="Disordered" evidence="1">
    <location>
        <begin position="78"/>
        <end position="102"/>
    </location>
</feature>
<dbReference type="Proteomes" id="UP001153076">
    <property type="component" value="Unassembled WGS sequence"/>
</dbReference>